<dbReference type="Proteomes" id="UP000694421">
    <property type="component" value="Unplaced"/>
</dbReference>
<dbReference type="PRINTS" id="PR01867">
    <property type="entry name" value="BCL2RLATEDA1"/>
</dbReference>
<evidence type="ECO:0000313" key="5">
    <source>
        <dbReference type="Proteomes" id="UP000694421"/>
    </source>
</evidence>
<dbReference type="Pfam" id="PF00452">
    <property type="entry name" value="Bcl-2"/>
    <property type="match status" value="1"/>
</dbReference>
<sequence length="160" mass="18471">MESCEHLYVYSLVEDYLKYVSQETMFEAPPSRAAEVLRKIAPSLQEEVEKKLELLWDSVEITSVDKASKIFNKVMEEEFSDGNTNWGRIVTIFLFGGILAKKLQKQGVVLTKENTREISHFIADYIINTKAKWIHENGGWVSNSYAQILFNTIISLVRKY</sequence>
<dbReference type="CDD" id="cd06845">
    <property type="entry name" value="Bcl-2_like"/>
    <property type="match status" value="1"/>
</dbReference>
<protein>
    <submittedName>
        <fullName evidence="4">BCL2 related protein A1</fullName>
    </submittedName>
</protein>
<dbReference type="GO" id="GO:0051400">
    <property type="term" value="F:BH domain binding"/>
    <property type="evidence" value="ECO:0007669"/>
    <property type="project" value="TreeGrafter"/>
</dbReference>
<dbReference type="GO" id="GO:0005741">
    <property type="term" value="C:mitochondrial outer membrane"/>
    <property type="evidence" value="ECO:0007669"/>
    <property type="project" value="TreeGrafter"/>
</dbReference>
<dbReference type="PROSITE" id="PS01080">
    <property type="entry name" value="BH1"/>
    <property type="match status" value="1"/>
</dbReference>
<dbReference type="PROSITE" id="PS50062">
    <property type="entry name" value="BCL2_FAMILY"/>
    <property type="match status" value="1"/>
</dbReference>
<dbReference type="Ensembl" id="ENSSMRT00000033834.1">
    <property type="protein sequence ID" value="ENSSMRP00000028991.1"/>
    <property type="gene ID" value="ENSSMRG00000022319.1"/>
</dbReference>
<dbReference type="GO" id="GO:0008053">
    <property type="term" value="P:mitochondrial fusion"/>
    <property type="evidence" value="ECO:0007669"/>
    <property type="project" value="TreeGrafter"/>
</dbReference>
<accession>A0A8D0EB90</accession>
<dbReference type="InterPro" id="IPR046371">
    <property type="entry name" value="Bcl-2_BH1-3"/>
</dbReference>
<dbReference type="InterPro" id="IPR036834">
    <property type="entry name" value="Bcl-2-like_sf"/>
</dbReference>
<keyword evidence="2" id="KW-0053">Apoptosis</keyword>
<dbReference type="InterPro" id="IPR013282">
    <property type="entry name" value="Bcl2A1"/>
</dbReference>
<dbReference type="SMART" id="SM00337">
    <property type="entry name" value="BCL"/>
    <property type="match status" value="1"/>
</dbReference>
<reference evidence="4" key="2">
    <citation type="submission" date="2025-09" db="UniProtKB">
        <authorList>
            <consortium name="Ensembl"/>
        </authorList>
    </citation>
    <scope>IDENTIFICATION</scope>
</reference>
<dbReference type="GO" id="GO:0008630">
    <property type="term" value="P:intrinsic apoptotic signaling pathway in response to DNA damage"/>
    <property type="evidence" value="ECO:0007669"/>
    <property type="project" value="TreeGrafter"/>
</dbReference>
<name>A0A8D0EB90_SALMN</name>
<evidence type="ECO:0000256" key="2">
    <source>
        <dbReference type="ARBA" id="ARBA00022703"/>
    </source>
</evidence>
<dbReference type="GeneTree" id="ENSGT01130000278292"/>
<dbReference type="Gene3D" id="1.10.437.10">
    <property type="entry name" value="Blc2-like"/>
    <property type="match status" value="1"/>
</dbReference>
<dbReference type="AlphaFoldDB" id="A0A8D0EB90"/>
<dbReference type="PRINTS" id="PR01862">
    <property type="entry name" value="BCL2FAMILY"/>
</dbReference>
<dbReference type="GO" id="GO:0015267">
    <property type="term" value="F:channel activity"/>
    <property type="evidence" value="ECO:0007669"/>
    <property type="project" value="TreeGrafter"/>
</dbReference>
<evidence type="ECO:0000259" key="3">
    <source>
        <dbReference type="SMART" id="SM00337"/>
    </source>
</evidence>
<comment type="similarity">
    <text evidence="1">Belongs to the Bcl-2 family.</text>
</comment>
<dbReference type="InterPro" id="IPR020717">
    <property type="entry name" value="Bcl2_BH1_motif_CS"/>
</dbReference>
<evidence type="ECO:0000256" key="1">
    <source>
        <dbReference type="ARBA" id="ARBA00009458"/>
    </source>
</evidence>
<dbReference type="GO" id="GO:0043066">
    <property type="term" value="P:negative regulation of apoptotic process"/>
    <property type="evidence" value="ECO:0007669"/>
    <property type="project" value="InterPro"/>
</dbReference>
<dbReference type="PANTHER" id="PTHR11256:SF10">
    <property type="entry name" value="BCL-2-RELATED PROTEIN A1"/>
    <property type="match status" value="1"/>
</dbReference>
<dbReference type="PANTHER" id="PTHR11256">
    <property type="entry name" value="BCL-2 RELATED"/>
    <property type="match status" value="1"/>
</dbReference>
<dbReference type="SUPFAM" id="SSF56854">
    <property type="entry name" value="Bcl-2 inhibitors of programmed cell death"/>
    <property type="match status" value="1"/>
</dbReference>
<dbReference type="InterPro" id="IPR002475">
    <property type="entry name" value="Bcl2-like"/>
</dbReference>
<feature type="domain" description="Bcl-2 Bcl-2 homology region 1-3" evidence="3">
    <location>
        <begin position="37"/>
        <end position="140"/>
    </location>
</feature>
<dbReference type="GO" id="GO:0097192">
    <property type="term" value="P:extrinsic apoptotic signaling pathway in absence of ligand"/>
    <property type="evidence" value="ECO:0007669"/>
    <property type="project" value="TreeGrafter"/>
</dbReference>
<keyword evidence="5" id="KW-1185">Reference proteome</keyword>
<dbReference type="OMA" id="NTREISH"/>
<reference evidence="4" key="1">
    <citation type="submission" date="2025-08" db="UniProtKB">
        <authorList>
            <consortium name="Ensembl"/>
        </authorList>
    </citation>
    <scope>IDENTIFICATION</scope>
</reference>
<dbReference type="InterPro" id="IPR026298">
    <property type="entry name" value="Bcl-2_fam"/>
</dbReference>
<dbReference type="GO" id="GO:0001836">
    <property type="term" value="P:release of cytochrome c from mitochondria"/>
    <property type="evidence" value="ECO:0007669"/>
    <property type="project" value="TreeGrafter"/>
</dbReference>
<proteinExistence type="inferred from homology"/>
<organism evidence="4 5">
    <name type="scientific">Salvator merianae</name>
    <name type="common">Argentine black and white tegu</name>
    <name type="synonym">Tupinambis merianae</name>
    <dbReference type="NCBI Taxonomy" id="96440"/>
    <lineage>
        <taxon>Eukaryota</taxon>
        <taxon>Metazoa</taxon>
        <taxon>Chordata</taxon>
        <taxon>Craniata</taxon>
        <taxon>Vertebrata</taxon>
        <taxon>Euteleostomi</taxon>
        <taxon>Lepidosauria</taxon>
        <taxon>Squamata</taxon>
        <taxon>Bifurcata</taxon>
        <taxon>Unidentata</taxon>
        <taxon>Episquamata</taxon>
        <taxon>Laterata</taxon>
        <taxon>Teiioidea</taxon>
        <taxon>Teiidae</taxon>
        <taxon>Salvator</taxon>
    </lineage>
</organism>
<evidence type="ECO:0000313" key="4">
    <source>
        <dbReference type="Ensembl" id="ENSSMRP00000028991.1"/>
    </source>
</evidence>